<gene>
    <name evidence="1" type="ORF">O181_094220</name>
</gene>
<dbReference type="Proteomes" id="UP000765509">
    <property type="component" value="Unassembled WGS sequence"/>
</dbReference>
<keyword evidence="2" id="KW-1185">Reference proteome</keyword>
<evidence type="ECO:0000313" key="1">
    <source>
        <dbReference type="EMBL" id="MBW0554505.1"/>
    </source>
</evidence>
<comment type="caution">
    <text evidence="1">The sequence shown here is derived from an EMBL/GenBank/DDBJ whole genome shotgun (WGS) entry which is preliminary data.</text>
</comment>
<accession>A0A9Q3J1N9</accession>
<dbReference type="EMBL" id="AVOT02061211">
    <property type="protein sequence ID" value="MBW0554505.1"/>
    <property type="molecule type" value="Genomic_DNA"/>
</dbReference>
<name>A0A9Q3J1N9_9BASI</name>
<dbReference type="OrthoDB" id="2507294at2759"/>
<proteinExistence type="predicted"/>
<organism evidence="1 2">
    <name type="scientific">Austropuccinia psidii MF-1</name>
    <dbReference type="NCBI Taxonomy" id="1389203"/>
    <lineage>
        <taxon>Eukaryota</taxon>
        <taxon>Fungi</taxon>
        <taxon>Dikarya</taxon>
        <taxon>Basidiomycota</taxon>
        <taxon>Pucciniomycotina</taxon>
        <taxon>Pucciniomycetes</taxon>
        <taxon>Pucciniales</taxon>
        <taxon>Sphaerophragmiaceae</taxon>
        <taxon>Austropuccinia</taxon>
    </lineage>
</organism>
<sequence>MENSSESTIFNLDKDKQLTLSLKQGDRLSALQPDMTDSMINTKTLRKWGGEVENSIKCRCVEPCSTEDYISTIEDIITRVRIGKTWTRNPIESKIVPITSREDRRPESPVFKCHKCGRTSHLAKTFIKKTKINKFQFI</sequence>
<protein>
    <submittedName>
        <fullName evidence="1">Uncharacterized protein</fullName>
    </submittedName>
</protein>
<reference evidence="1" key="1">
    <citation type="submission" date="2021-03" db="EMBL/GenBank/DDBJ databases">
        <title>Draft genome sequence of rust myrtle Austropuccinia psidii MF-1, a brazilian biotype.</title>
        <authorList>
            <person name="Quecine M.C."/>
            <person name="Pachon D.M.R."/>
            <person name="Bonatelli M.L."/>
            <person name="Correr F.H."/>
            <person name="Franceschini L.M."/>
            <person name="Leite T.F."/>
            <person name="Margarido G.R.A."/>
            <person name="Almeida C.A."/>
            <person name="Ferrarezi J.A."/>
            <person name="Labate C.A."/>
        </authorList>
    </citation>
    <scope>NUCLEOTIDE SEQUENCE</scope>
    <source>
        <strain evidence="1">MF-1</strain>
    </source>
</reference>
<evidence type="ECO:0000313" key="2">
    <source>
        <dbReference type="Proteomes" id="UP000765509"/>
    </source>
</evidence>
<dbReference type="AlphaFoldDB" id="A0A9Q3J1N9"/>